<feature type="domain" description="C2H2-type" evidence="1">
    <location>
        <begin position="143"/>
        <end position="166"/>
    </location>
</feature>
<dbReference type="EMBL" id="CADEBC010000511">
    <property type="protein sequence ID" value="CAB3241925.1"/>
    <property type="molecule type" value="Genomic_DNA"/>
</dbReference>
<dbReference type="Proteomes" id="UP000494106">
    <property type="component" value="Unassembled WGS sequence"/>
</dbReference>
<organism evidence="2 3">
    <name type="scientific">Arctia plantaginis</name>
    <name type="common">Wood tiger moth</name>
    <name type="synonym">Phalaena plantaginis</name>
    <dbReference type="NCBI Taxonomy" id="874455"/>
    <lineage>
        <taxon>Eukaryota</taxon>
        <taxon>Metazoa</taxon>
        <taxon>Ecdysozoa</taxon>
        <taxon>Arthropoda</taxon>
        <taxon>Hexapoda</taxon>
        <taxon>Insecta</taxon>
        <taxon>Pterygota</taxon>
        <taxon>Neoptera</taxon>
        <taxon>Endopterygota</taxon>
        <taxon>Lepidoptera</taxon>
        <taxon>Glossata</taxon>
        <taxon>Ditrysia</taxon>
        <taxon>Noctuoidea</taxon>
        <taxon>Erebidae</taxon>
        <taxon>Arctiinae</taxon>
        <taxon>Arctia</taxon>
    </lineage>
</organism>
<dbReference type="OrthoDB" id="7447234at2759"/>
<reference evidence="2 3" key="1">
    <citation type="submission" date="2020-04" db="EMBL/GenBank/DDBJ databases">
        <authorList>
            <person name="Wallbank WR R."/>
            <person name="Pardo Diaz C."/>
            <person name="Kozak K."/>
            <person name="Martin S."/>
            <person name="Jiggins C."/>
            <person name="Moest M."/>
            <person name="Warren A I."/>
            <person name="Byers J.R.P. K."/>
            <person name="Montejo-Kovacevich G."/>
            <person name="Yen C E."/>
        </authorList>
    </citation>
    <scope>NUCLEOTIDE SEQUENCE [LARGE SCALE GENOMIC DNA]</scope>
</reference>
<name>A0A8S1A9C5_ARCPL</name>
<comment type="caution">
    <text evidence="2">The sequence shown here is derived from an EMBL/GenBank/DDBJ whole genome shotgun (WGS) entry which is preliminary data.</text>
</comment>
<evidence type="ECO:0000259" key="1">
    <source>
        <dbReference type="SMART" id="SM00355"/>
    </source>
</evidence>
<keyword evidence="3" id="KW-1185">Reference proteome</keyword>
<protein>
    <recommendedName>
        <fullName evidence="1">C2H2-type domain-containing protein</fullName>
    </recommendedName>
</protein>
<feature type="domain" description="C2H2-type" evidence="1">
    <location>
        <begin position="3"/>
        <end position="25"/>
    </location>
</feature>
<evidence type="ECO:0000313" key="3">
    <source>
        <dbReference type="Proteomes" id="UP000494106"/>
    </source>
</evidence>
<evidence type="ECO:0000313" key="2">
    <source>
        <dbReference type="EMBL" id="CAB3241925.1"/>
    </source>
</evidence>
<sequence>MKYSCPQCDFVAQFESALKMHQQLHHERPDEKLLNVNSTSAEKSKTMPRSMSPETIFSINKGSKLINRTSSATRLFDKLRARICRSRTSLAAQPEDIADNTYNELSANDTSMDVRSEGTSKLLKRDMSRISAITTIKEIKETYSCHLCTFDADRITVLDRHLLNDHKIGLETLLKLVMAKTREGLTEAPPPTAFGIRQPYYKNTMDLMEEGEFMIETVAPKVKILKNSATNTDLKMTDIPDLKDNCQMITKELEKLMTHSEKCGNEDFLGKMQTLNEYMCRFVNSSNTLKKTLTKEFGSKNSVRERMSGDQQLFELSLAETDSPREWERCHSEKIDRSRNKHSDNNRADKKLVAESFYF</sequence>
<accession>A0A8S1A9C5</accession>
<dbReference type="AlphaFoldDB" id="A0A8S1A9C5"/>
<dbReference type="SMART" id="SM00355">
    <property type="entry name" value="ZnF_C2H2"/>
    <property type="match status" value="2"/>
</dbReference>
<gene>
    <name evidence="2" type="ORF">APLA_LOCUS8902</name>
</gene>
<proteinExistence type="predicted"/>
<dbReference type="InterPro" id="IPR013087">
    <property type="entry name" value="Znf_C2H2_type"/>
</dbReference>